<dbReference type="GO" id="GO:0003723">
    <property type="term" value="F:RNA binding"/>
    <property type="evidence" value="ECO:0007669"/>
    <property type="project" value="TreeGrafter"/>
</dbReference>
<dbReference type="Pfam" id="PF07717">
    <property type="entry name" value="OB_NTP_bind"/>
    <property type="match status" value="1"/>
</dbReference>
<dbReference type="Proteomes" id="UP000325577">
    <property type="component" value="Linkage Group LG15"/>
</dbReference>
<proteinExistence type="predicted"/>
<dbReference type="Gene3D" id="1.20.120.1080">
    <property type="match status" value="1"/>
</dbReference>
<evidence type="ECO:0000256" key="1">
    <source>
        <dbReference type="ARBA" id="ARBA00012552"/>
    </source>
</evidence>
<dbReference type="EC" id="3.6.4.13" evidence="1"/>
<dbReference type="PANTHER" id="PTHR18934:SF91">
    <property type="entry name" value="PRE-MRNA-SPLICING FACTOR ATP-DEPENDENT RNA HELICASE PRP16"/>
    <property type="match status" value="1"/>
</dbReference>
<dbReference type="GO" id="GO:0003724">
    <property type="term" value="F:RNA helicase activity"/>
    <property type="evidence" value="ECO:0007669"/>
    <property type="project" value="UniProtKB-EC"/>
</dbReference>
<evidence type="ECO:0000256" key="5">
    <source>
        <dbReference type="ARBA" id="ARBA00022840"/>
    </source>
</evidence>
<accession>A0A5J5B4E3</accession>
<evidence type="ECO:0000256" key="6">
    <source>
        <dbReference type="ARBA" id="ARBA00047984"/>
    </source>
</evidence>
<dbReference type="OrthoDB" id="10253254at2759"/>
<dbReference type="GO" id="GO:0005524">
    <property type="term" value="F:ATP binding"/>
    <property type="evidence" value="ECO:0007669"/>
    <property type="project" value="UniProtKB-KW"/>
</dbReference>
<dbReference type="GO" id="GO:0016787">
    <property type="term" value="F:hydrolase activity"/>
    <property type="evidence" value="ECO:0007669"/>
    <property type="project" value="UniProtKB-KW"/>
</dbReference>
<keyword evidence="5" id="KW-0067">ATP-binding</keyword>
<evidence type="ECO:0000313" key="9">
    <source>
        <dbReference type="Proteomes" id="UP000325577"/>
    </source>
</evidence>
<dbReference type="SUPFAM" id="SSF52540">
    <property type="entry name" value="P-loop containing nucleoside triphosphate hydrolases"/>
    <property type="match status" value="1"/>
</dbReference>
<gene>
    <name evidence="8" type="ORF">F0562_026879</name>
</gene>
<evidence type="ECO:0000259" key="7">
    <source>
        <dbReference type="SMART" id="SM00847"/>
    </source>
</evidence>
<comment type="catalytic activity">
    <reaction evidence="6">
        <text>ATP + H2O = ADP + phosphate + H(+)</text>
        <dbReference type="Rhea" id="RHEA:13065"/>
        <dbReference type="ChEBI" id="CHEBI:15377"/>
        <dbReference type="ChEBI" id="CHEBI:15378"/>
        <dbReference type="ChEBI" id="CHEBI:30616"/>
        <dbReference type="ChEBI" id="CHEBI:43474"/>
        <dbReference type="ChEBI" id="CHEBI:456216"/>
        <dbReference type="EC" id="3.6.4.13"/>
    </reaction>
</comment>
<evidence type="ECO:0000256" key="2">
    <source>
        <dbReference type="ARBA" id="ARBA00022741"/>
    </source>
</evidence>
<evidence type="ECO:0000256" key="4">
    <source>
        <dbReference type="ARBA" id="ARBA00022806"/>
    </source>
</evidence>
<dbReference type="InterPro" id="IPR011709">
    <property type="entry name" value="DEAD-box_helicase_OB_fold"/>
</dbReference>
<dbReference type="EMBL" id="CM018038">
    <property type="protein sequence ID" value="KAA8537434.1"/>
    <property type="molecule type" value="Genomic_DNA"/>
</dbReference>
<dbReference type="SMART" id="SM00847">
    <property type="entry name" value="HA2"/>
    <property type="match status" value="1"/>
</dbReference>
<keyword evidence="4" id="KW-0347">Helicase</keyword>
<evidence type="ECO:0000256" key="3">
    <source>
        <dbReference type="ARBA" id="ARBA00022801"/>
    </source>
</evidence>
<evidence type="ECO:0000313" key="8">
    <source>
        <dbReference type="EMBL" id="KAA8537434.1"/>
    </source>
</evidence>
<sequence>MDPPPADNILNSMYQLWVLGALNVVGNLTDLSWKMVEFPLDPPLAKMLLMGEQLGCIKEVLTIVSMLLVPSVFFRAEESDAAGEKFFVPESGHLTLLNVYQQWKANQYRGDWCNDYFLRVKELRKAREVRSQLLDIPRTLKIPLTSCGPNWDIVRKAIGSAYFHTAATLKGVWEYVNCRNGMPCHLHPISALYGLGYTPDHVVYHELILTAKEHMQCATAVEPQWVGVVLGKAMKIIPMAMDINMR</sequence>
<protein>
    <recommendedName>
        <fullName evidence="1">RNA helicase</fullName>
        <ecNumber evidence="1">3.6.4.13</ecNumber>
    </recommendedName>
</protein>
<dbReference type="InterPro" id="IPR007502">
    <property type="entry name" value="Helicase-assoc_dom"/>
</dbReference>
<dbReference type="Pfam" id="PF21010">
    <property type="entry name" value="HA2_C"/>
    <property type="match status" value="1"/>
</dbReference>
<keyword evidence="9" id="KW-1185">Reference proteome</keyword>
<name>A0A5J5B4E3_9ASTE</name>
<reference evidence="8 9" key="1">
    <citation type="submission" date="2019-09" db="EMBL/GenBank/DDBJ databases">
        <title>A chromosome-level genome assembly of the Chinese tupelo Nyssa sinensis.</title>
        <authorList>
            <person name="Yang X."/>
            <person name="Kang M."/>
            <person name="Yang Y."/>
            <person name="Xiong H."/>
            <person name="Wang M."/>
            <person name="Zhang Z."/>
            <person name="Wang Z."/>
            <person name="Wu H."/>
            <person name="Ma T."/>
            <person name="Liu J."/>
            <person name="Xi Z."/>
        </authorList>
    </citation>
    <scope>NUCLEOTIDE SEQUENCE [LARGE SCALE GENOMIC DNA]</scope>
    <source>
        <strain evidence="8">J267</strain>
        <tissue evidence="8">Leaf</tissue>
    </source>
</reference>
<organism evidence="8 9">
    <name type="scientific">Nyssa sinensis</name>
    <dbReference type="NCBI Taxonomy" id="561372"/>
    <lineage>
        <taxon>Eukaryota</taxon>
        <taxon>Viridiplantae</taxon>
        <taxon>Streptophyta</taxon>
        <taxon>Embryophyta</taxon>
        <taxon>Tracheophyta</taxon>
        <taxon>Spermatophyta</taxon>
        <taxon>Magnoliopsida</taxon>
        <taxon>eudicotyledons</taxon>
        <taxon>Gunneridae</taxon>
        <taxon>Pentapetalae</taxon>
        <taxon>asterids</taxon>
        <taxon>Cornales</taxon>
        <taxon>Nyssaceae</taxon>
        <taxon>Nyssa</taxon>
    </lineage>
</organism>
<dbReference type="InterPro" id="IPR027417">
    <property type="entry name" value="P-loop_NTPase"/>
</dbReference>
<dbReference type="PANTHER" id="PTHR18934">
    <property type="entry name" value="ATP-DEPENDENT RNA HELICASE"/>
    <property type="match status" value="1"/>
</dbReference>
<dbReference type="AlphaFoldDB" id="A0A5J5B4E3"/>
<keyword evidence="2" id="KW-0547">Nucleotide-binding</keyword>
<feature type="domain" description="Helicase-associated" evidence="7">
    <location>
        <begin position="11"/>
        <end position="97"/>
    </location>
</feature>
<keyword evidence="3" id="KW-0378">Hydrolase</keyword>